<accession>C7RTH0</accession>
<evidence type="ECO:0000313" key="2">
    <source>
        <dbReference type="EMBL" id="ACV36103.1"/>
    </source>
</evidence>
<dbReference type="AlphaFoldDB" id="C7RTH0"/>
<proteinExistence type="predicted"/>
<evidence type="ECO:0000256" key="1">
    <source>
        <dbReference type="SAM" id="Phobius"/>
    </source>
</evidence>
<reference evidence="2" key="1">
    <citation type="submission" date="2009-08" db="EMBL/GenBank/DDBJ databases">
        <authorList>
            <consortium name="US DOE Joint Genome Institute"/>
            <person name="Lucas S."/>
            <person name="Copeland A."/>
            <person name="Lapidus A."/>
            <person name="Glavina del Rio T."/>
            <person name="Dalin E."/>
            <person name="Tice H."/>
            <person name="Bruce D."/>
            <person name="Barry K."/>
            <person name="Pitluck S."/>
            <person name="Lowry S."/>
            <person name="Larimer F."/>
            <person name="Land M."/>
            <person name="Hauser L."/>
            <person name="Kyrpides N."/>
            <person name="Ivanova N."/>
            <person name="McMahon K.D."/>
            <person name="Hugenholtz P."/>
        </authorList>
    </citation>
    <scope>NUCLEOTIDE SEQUENCE</scope>
    <source>
        <strain evidence="2">UW-1</strain>
    </source>
</reference>
<dbReference type="EMBL" id="CP001715">
    <property type="protein sequence ID" value="ACV36103.1"/>
    <property type="molecule type" value="Genomic_DNA"/>
</dbReference>
<gene>
    <name evidence="2" type="ordered locus">CAP2UW1_2823</name>
</gene>
<sequence length="44" mass="4649">MAADIPVLGASFTILVMVAFLASPGIGVVVDWFARHRQHGGNAR</sequence>
<name>C7RTH0_ACCRE</name>
<organism evidence="2">
    <name type="scientific">Accumulibacter regalis</name>
    <dbReference type="NCBI Taxonomy" id="522306"/>
    <lineage>
        <taxon>Bacteria</taxon>
        <taxon>Pseudomonadati</taxon>
        <taxon>Pseudomonadota</taxon>
        <taxon>Betaproteobacteria</taxon>
        <taxon>Candidatus Accumulibacter</taxon>
    </lineage>
</organism>
<keyword evidence="1" id="KW-0812">Transmembrane</keyword>
<dbReference type="KEGG" id="app:CAP2UW1_2823"/>
<dbReference type="HOGENOM" id="CLU_3211010_0_0_4"/>
<keyword evidence="1" id="KW-1133">Transmembrane helix</keyword>
<protein>
    <submittedName>
        <fullName evidence="2">Uncharacterized protein</fullName>
    </submittedName>
</protein>
<keyword evidence="1" id="KW-0472">Membrane</keyword>
<feature type="transmembrane region" description="Helical" evidence="1">
    <location>
        <begin position="12"/>
        <end position="34"/>
    </location>
</feature>
<reference evidence="2" key="2">
    <citation type="submission" date="2009-09" db="EMBL/GenBank/DDBJ databases">
        <title>Complete sequence of chromosome of Candidatus Accumulibacter phosphatis clade IIA str. UW-1.</title>
        <authorList>
            <consortium name="US DOE Joint Genome Institute"/>
            <person name="Martin H.G."/>
            <person name="Ivanova N."/>
            <person name="Kunin V."/>
            <person name="Warnecke F."/>
            <person name="Barry K."/>
            <person name="He S."/>
            <person name="Salamov A."/>
            <person name="Szeto E."/>
            <person name="Dalin E."/>
            <person name="Pangilinan J.L."/>
            <person name="Lapidus A."/>
            <person name="Lowry S."/>
            <person name="Kyrpides N.C."/>
            <person name="McMahon K.D."/>
            <person name="Hugenholtz P."/>
        </authorList>
    </citation>
    <scope>NUCLEOTIDE SEQUENCE [LARGE SCALE GENOMIC DNA]</scope>
    <source>
        <strain evidence="2">UW-1</strain>
    </source>
</reference>